<organism evidence="1 2">
    <name type="scientific">Dufourea novaeangliae</name>
    <name type="common">Sweat bee</name>
    <dbReference type="NCBI Taxonomy" id="178035"/>
    <lineage>
        <taxon>Eukaryota</taxon>
        <taxon>Metazoa</taxon>
        <taxon>Ecdysozoa</taxon>
        <taxon>Arthropoda</taxon>
        <taxon>Hexapoda</taxon>
        <taxon>Insecta</taxon>
        <taxon>Pterygota</taxon>
        <taxon>Neoptera</taxon>
        <taxon>Endopterygota</taxon>
        <taxon>Hymenoptera</taxon>
        <taxon>Apocrita</taxon>
        <taxon>Aculeata</taxon>
        <taxon>Apoidea</taxon>
        <taxon>Anthophila</taxon>
        <taxon>Halictidae</taxon>
        <taxon>Rophitinae</taxon>
        <taxon>Dufourea</taxon>
    </lineage>
</organism>
<evidence type="ECO:0000313" key="1">
    <source>
        <dbReference type="EMBL" id="KZC08517.1"/>
    </source>
</evidence>
<reference evidence="1 2" key="1">
    <citation type="submission" date="2015-07" db="EMBL/GenBank/DDBJ databases">
        <title>The genome of Dufourea novaeangliae.</title>
        <authorList>
            <person name="Pan H."/>
            <person name="Kapheim K."/>
        </authorList>
    </citation>
    <scope>NUCLEOTIDE SEQUENCE [LARGE SCALE GENOMIC DNA]</scope>
    <source>
        <strain evidence="1">0120121106</strain>
        <tissue evidence="1">Whole body</tissue>
    </source>
</reference>
<gene>
    <name evidence="1" type="ORF">WN55_10835</name>
</gene>
<evidence type="ECO:0000313" key="2">
    <source>
        <dbReference type="Proteomes" id="UP000076502"/>
    </source>
</evidence>
<sequence>MLTFSYVNRKKYNPKYEMCTNVYVMYWKNSLYVREKNDLLKWSKIRVHSTQVKWPPGSETIRRFSYFLSIHGERASEILNSTMVFAR</sequence>
<proteinExistence type="predicted"/>
<dbReference type="Proteomes" id="UP000076502">
    <property type="component" value="Unassembled WGS sequence"/>
</dbReference>
<dbReference type="AlphaFoldDB" id="A0A154P9L7"/>
<dbReference type="EMBL" id="KQ434849">
    <property type="protein sequence ID" value="KZC08517.1"/>
    <property type="molecule type" value="Genomic_DNA"/>
</dbReference>
<accession>A0A154P9L7</accession>
<keyword evidence="2" id="KW-1185">Reference proteome</keyword>
<name>A0A154P9L7_DUFNO</name>
<protein>
    <submittedName>
        <fullName evidence="1">Uncharacterized protein</fullName>
    </submittedName>
</protein>